<name>A0AAW2U9C8_SESRA</name>
<reference evidence="3" key="1">
    <citation type="submission" date="2020-06" db="EMBL/GenBank/DDBJ databases">
        <authorList>
            <person name="Li T."/>
            <person name="Hu X."/>
            <person name="Zhang T."/>
            <person name="Song X."/>
            <person name="Zhang H."/>
            <person name="Dai N."/>
            <person name="Sheng W."/>
            <person name="Hou X."/>
            <person name="Wei L."/>
        </authorList>
    </citation>
    <scope>NUCLEOTIDE SEQUENCE</scope>
    <source>
        <strain evidence="3">G02</strain>
        <tissue evidence="3">Leaf</tissue>
    </source>
</reference>
<evidence type="ECO:0000313" key="3">
    <source>
        <dbReference type="EMBL" id="KAL0413510.1"/>
    </source>
</evidence>
<organism evidence="3">
    <name type="scientific">Sesamum radiatum</name>
    <name type="common">Black benniseed</name>
    <dbReference type="NCBI Taxonomy" id="300843"/>
    <lineage>
        <taxon>Eukaryota</taxon>
        <taxon>Viridiplantae</taxon>
        <taxon>Streptophyta</taxon>
        <taxon>Embryophyta</taxon>
        <taxon>Tracheophyta</taxon>
        <taxon>Spermatophyta</taxon>
        <taxon>Magnoliopsida</taxon>
        <taxon>eudicotyledons</taxon>
        <taxon>Gunneridae</taxon>
        <taxon>Pentapetalae</taxon>
        <taxon>asterids</taxon>
        <taxon>lamiids</taxon>
        <taxon>Lamiales</taxon>
        <taxon>Pedaliaceae</taxon>
        <taxon>Sesamum</taxon>
    </lineage>
</organism>
<gene>
    <name evidence="3" type="ORF">Sradi_1552700</name>
</gene>
<proteinExistence type="predicted"/>
<dbReference type="EMBL" id="JACGWJ010000006">
    <property type="protein sequence ID" value="KAL0413510.1"/>
    <property type="molecule type" value="Genomic_DNA"/>
</dbReference>
<feature type="signal peptide" evidence="2">
    <location>
        <begin position="1"/>
        <end position="44"/>
    </location>
</feature>
<feature type="compositionally biased region" description="Acidic residues" evidence="1">
    <location>
        <begin position="91"/>
        <end position="105"/>
    </location>
</feature>
<keyword evidence="2" id="KW-0732">Signal</keyword>
<protein>
    <submittedName>
        <fullName evidence="3">Uncharacterized protein</fullName>
    </submittedName>
</protein>
<sequence>MCRITPHLGRLLRACATTPPYSRLLRRLSPLFLLFFIFLSQGNSHKYDMWGENLGDDPSEATSERSGAPLPSYLADKRWSLGQMARHLLDEPSEEEGQEEDSFPG</sequence>
<evidence type="ECO:0000256" key="1">
    <source>
        <dbReference type="SAM" id="MobiDB-lite"/>
    </source>
</evidence>
<dbReference type="AlphaFoldDB" id="A0AAW2U9C8"/>
<feature type="region of interest" description="Disordered" evidence="1">
    <location>
        <begin position="86"/>
        <end position="105"/>
    </location>
</feature>
<accession>A0AAW2U9C8</accession>
<reference evidence="3" key="2">
    <citation type="journal article" date="2024" name="Plant">
        <title>Genomic evolution and insights into agronomic trait innovations of Sesamum species.</title>
        <authorList>
            <person name="Miao H."/>
            <person name="Wang L."/>
            <person name="Qu L."/>
            <person name="Liu H."/>
            <person name="Sun Y."/>
            <person name="Le M."/>
            <person name="Wang Q."/>
            <person name="Wei S."/>
            <person name="Zheng Y."/>
            <person name="Lin W."/>
            <person name="Duan Y."/>
            <person name="Cao H."/>
            <person name="Xiong S."/>
            <person name="Wang X."/>
            <person name="Wei L."/>
            <person name="Li C."/>
            <person name="Ma Q."/>
            <person name="Ju M."/>
            <person name="Zhao R."/>
            <person name="Li G."/>
            <person name="Mu C."/>
            <person name="Tian Q."/>
            <person name="Mei H."/>
            <person name="Zhang T."/>
            <person name="Gao T."/>
            <person name="Zhang H."/>
        </authorList>
    </citation>
    <scope>NUCLEOTIDE SEQUENCE</scope>
    <source>
        <strain evidence="3">G02</strain>
    </source>
</reference>
<feature type="chain" id="PRO_5043991295" evidence="2">
    <location>
        <begin position="45"/>
        <end position="105"/>
    </location>
</feature>
<comment type="caution">
    <text evidence="3">The sequence shown here is derived from an EMBL/GenBank/DDBJ whole genome shotgun (WGS) entry which is preliminary data.</text>
</comment>
<evidence type="ECO:0000256" key="2">
    <source>
        <dbReference type="SAM" id="SignalP"/>
    </source>
</evidence>
<feature type="region of interest" description="Disordered" evidence="1">
    <location>
        <begin position="49"/>
        <end position="69"/>
    </location>
</feature>